<feature type="transmembrane region" description="Helical" evidence="1">
    <location>
        <begin position="20"/>
        <end position="47"/>
    </location>
</feature>
<gene>
    <name evidence="2" type="ORF">SAMN05444387_2919</name>
</gene>
<protein>
    <submittedName>
        <fullName evidence="2">Uncharacterized protein YqjF, DUF2071 family</fullName>
    </submittedName>
</protein>
<dbReference type="Pfam" id="PF09844">
    <property type="entry name" value="DUF2071"/>
    <property type="match status" value="1"/>
</dbReference>
<keyword evidence="1" id="KW-0812">Transmembrane</keyword>
<proteinExistence type="predicted"/>
<name>A0ABY1J516_9FLAO</name>
<keyword evidence="1" id="KW-1133">Transmembrane helix</keyword>
<evidence type="ECO:0000313" key="3">
    <source>
        <dbReference type="Proteomes" id="UP000184216"/>
    </source>
</evidence>
<dbReference type="InterPro" id="IPR018644">
    <property type="entry name" value="DUF2071"/>
</dbReference>
<reference evidence="2 3" key="1">
    <citation type="submission" date="2016-11" db="EMBL/GenBank/DDBJ databases">
        <authorList>
            <person name="Varghese N."/>
            <person name="Submissions S."/>
        </authorList>
    </citation>
    <scope>NUCLEOTIDE SEQUENCE [LARGE SCALE GENOMIC DNA]</scope>
    <source>
        <strain evidence="2 3">DSM 6368</strain>
    </source>
</reference>
<feature type="transmembrane region" description="Helical" evidence="1">
    <location>
        <begin position="63"/>
        <end position="82"/>
    </location>
</feature>
<feature type="transmembrane region" description="Helical" evidence="1">
    <location>
        <begin position="88"/>
        <end position="106"/>
    </location>
</feature>
<accession>A0ABY1J516</accession>
<organism evidence="2 3">
    <name type="scientific">Flavobacterium pectinovorum</name>
    <dbReference type="NCBI Taxonomy" id="29533"/>
    <lineage>
        <taxon>Bacteria</taxon>
        <taxon>Pseudomonadati</taxon>
        <taxon>Bacteroidota</taxon>
        <taxon>Flavobacteriia</taxon>
        <taxon>Flavobacteriales</taxon>
        <taxon>Flavobacteriaceae</taxon>
        <taxon>Flavobacterium</taxon>
    </lineage>
</organism>
<keyword evidence="3" id="KW-1185">Reference proteome</keyword>
<keyword evidence="1" id="KW-0472">Membrane</keyword>
<evidence type="ECO:0000313" key="2">
    <source>
        <dbReference type="EMBL" id="SHM68714.1"/>
    </source>
</evidence>
<dbReference type="PANTHER" id="PTHR39186:SF1">
    <property type="entry name" value="DUF2071 DOMAIN-CONTAINING PROTEIN"/>
    <property type="match status" value="1"/>
</dbReference>
<dbReference type="RefSeq" id="WP_317043537.1">
    <property type="nucleotide sequence ID" value="NZ_FRBX01000004.1"/>
</dbReference>
<dbReference type="EMBL" id="FRBX01000004">
    <property type="protein sequence ID" value="SHM68714.1"/>
    <property type="molecule type" value="Genomic_DNA"/>
</dbReference>
<dbReference type="Proteomes" id="UP000184216">
    <property type="component" value="Unassembled WGS sequence"/>
</dbReference>
<evidence type="ECO:0000256" key="1">
    <source>
        <dbReference type="SAM" id="Phobius"/>
    </source>
</evidence>
<sequence length="361" mass="42855">MTTFTNLHKINKIFYFTTLGLYLLVYFGMLFQIVLGIVQITIGIILLTKMKELSKEKKRKIRLYWILVVIDFFLILTNSALGNDFENLISFFLFPMVIATYFYFLTANITSDSFLHAEWKNLALLNYEVDPKILEKYIPAGTEIDIWNNKCYVSLVGFMFKNTKVLGVKIPFHVNFEEVNLRFYVKRFENGEWKRGVVFIKEIVPKKAITFIANTLYQEHYETQKMKHEIVEDDNTQTFIYQWKNKEQWNTIQLETEKNPIEIEIGSEAEFITEHYFGYTKIDNETTFEYEVQHPGWEQFKVLKHKVDIDFQENYGHDFEFLETAIPTSVFLAKGSAIEVKNKRKLEIAYLLTQRGLNYEY</sequence>
<comment type="caution">
    <text evidence="2">The sequence shown here is derived from an EMBL/GenBank/DDBJ whole genome shotgun (WGS) entry which is preliminary data.</text>
</comment>
<dbReference type="PANTHER" id="PTHR39186">
    <property type="entry name" value="DUF2071 FAMILY PROTEIN"/>
    <property type="match status" value="1"/>
</dbReference>